<dbReference type="OrthoDB" id="5197832at2"/>
<feature type="transmembrane region" description="Helical" evidence="1">
    <location>
        <begin position="96"/>
        <end position="118"/>
    </location>
</feature>
<dbReference type="Proteomes" id="UP000231742">
    <property type="component" value="Unassembled WGS sequence"/>
</dbReference>
<evidence type="ECO:0000313" key="2">
    <source>
        <dbReference type="EMBL" id="PJJ78114.1"/>
    </source>
</evidence>
<accession>A0A2M9D1N2</accession>
<organism evidence="2 3">
    <name type="scientific">Salinibacterium amurskyense</name>
    <dbReference type="NCBI Taxonomy" id="205941"/>
    <lineage>
        <taxon>Bacteria</taxon>
        <taxon>Bacillati</taxon>
        <taxon>Actinomycetota</taxon>
        <taxon>Actinomycetes</taxon>
        <taxon>Micrococcales</taxon>
        <taxon>Microbacteriaceae</taxon>
        <taxon>Salinibacterium</taxon>
    </lineage>
</organism>
<evidence type="ECO:0000313" key="3">
    <source>
        <dbReference type="Proteomes" id="UP000231742"/>
    </source>
</evidence>
<dbReference type="RefSeq" id="WP_100390017.1">
    <property type="nucleotide sequence ID" value="NZ_BMZU01000001.1"/>
</dbReference>
<keyword evidence="1" id="KW-1133">Transmembrane helix</keyword>
<sequence>MVEWFVWVQVVIAVLAGTAAVIAGFAKVTPNDYSLGATLLVEALLIVQLVMAIVAPFLGNVATGSALEFWIYLVSAILIPPAAVMWGLIERNRWSTVILGVACLSIAVMVYRMSQIWFVQLA</sequence>
<feature type="transmembrane region" description="Helical" evidence="1">
    <location>
        <begin position="6"/>
        <end position="26"/>
    </location>
</feature>
<dbReference type="EMBL" id="PGFH01000003">
    <property type="protein sequence ID" value="PJJ78114.1"/>
    <property type="molecule type" value="Genomic_DNA"/>
</dbReference>
<keyword evidence="1" id="KW-0472">Membrane</keyword>
<proteinExistence type="predicted"/>
<evidence type="ECO:0008006" key="4">
    <source>
        <dbReference type="Google" id="ProtNLM"/>
    </source>
</evidence>
<dbReference type="AlphaFoldDB" id="A0A2M9D1N2"/>
<evidence type="ECO:0000256" key="1">
    <source>
        <dbReference type="SAM" id="Phobius"/>
    </source>
</evidence>
<feature type="transmembrane region" description="Helical" evidence="1">
    <location>
        <begin position="33"/>
        <end position="57"/>
    </location>
</feature>
<comment type="caution">
    <text evidence="2">The sequence shown here is derived from an EMBL/GenBank/DDBJ whole genome shotgun (WGS) entry which is preliminary data.</text>
</comment>
<reference evidence="2 3" key="1">
    <citation type="submission" date="2017-11" db="EMBL/GenBank/DDBJ databases">
        <title>Genomic Encyclopedia of Archaeal and Bacterial Type Strains, Phase II (KMG-II): From Individual Species to Whole Genera.</title>
        <authorList>
            <person name="Goeker M."/>
        </authorList>
    </citation>
    <scope>NUCLEOTIDE SEQUENCE [LARGE SCALE GENOMIC DNA]</scope>
    <source>
        <strain evidence="2 3">DSM 16400</strain>
    </source>
</reference>
<name>A0A2M9D1N2_9MICO</name>
<keyword evidence="1" id="KW-0812">Transmembrane</keyword>
<feature type="transmembrane region" description="Helical" evidence="1">
    <location>
        <begin position="69"/>
        <end position="89"/>
    </location>
</feature>
<gene>
    <name evidence="2" type="ORF">CLV85_2569</name>
</gene>
<keyword evidence="3" id="KW-1185">Reference proteome</keyword>
<protein>
    <recommendedName>
        <fullName evidence="4">Integral membrane protein</fullName>
    </recommendedName>
</protein>